<dbReference type="AlphaFoldDB" id="A0A089HG05"/>
<evidence type="ECO:0000256" key="2">
    <source>
        <dbReference type="ARBA" id="ARBA00023015"/>
    </source>
</evidence>
<dbReference type="PANTHER" id="PTHR30115">
    <property type="entry name" value="NITROGEN REGULATORY PROTEIN P-II"/>
    <property type="match status" value="1"/>
</dbReference>
<dbReference type="STRING" id="44251.PDUR_01625"/>
<protein>
    <submittedName>
        <fullName evidence="5">Nitrogen fixation protein NifHD</fullName>
    </submittedName>
</protein>
<proteinExistence type="predicted"/>
<keyword evidence="4" id="KW-0535">Nitrogen fixation</keyword>
<dbReference type="InterPro" id="IPR002187">
    <property type="entry name" value="N-reg_PII"/>
</dbReference>
<keyword evidence="3" id="KW-0804">Transcription</keyword>
<dbReference type="Pfam" id="PF00543">
    <property type="entry name" value="P-II"/>
    <property type="match status" value="1"/>
</dbReference>
<dbReference type="GO" id="GO:0005829">
    <property type="term" value="C:cytosol"/>
    <property type="evidence" value="ECO:0007669"/>
    <property type="project" value="TreeGrafter"/>
</dbReference>
<gene>
    <name evidence="5" type="ORF">PDUR_01625</name>
</gene>
<organism evidence="5 6">
    <name type="scientific">Paenibacillus durus</name>
    <name type="common">Paenibacillus azotofixans</name>
    <dbReference type="NCBI Taxonomy" id="44251"/>
    <lineage>
        <taxon>Bacteria</taxon>
        <taxon>Bacillati</taxon>
        <taxon>Bacillota</taxon>
        <taxon>Bacilli</taxon>
        <taxon>Bacillales</taxon>
        <taxon>Paenibacillaceae</taxon>
        <taxon>Paenibacillus</taxon>
    </lineage>
</organism>
<dbReference type="PRINTS" id="PR00340">
    <property type="entry name" value="PIIGLNB"/>
</dbReference>
<dbReference type="InterPro" id="IPR011322">
    <property type="entry name" value="N-reg_PII-like_a/b"/>
</dbReference>
<evidence type="ECO:0000256" key="1">
    <source>
        <dbReference type="ARBA" id="ARBA00002440"/>
    </source>
</evidence>
<dbReference type="PROSITE" id="PS51343">
    <property type="entry name" value="PII_GLNB_DOM"/>
    <property type="match status" value="1"/>
</dbReference>
<dbReference type="GO" id="GO:0030234">
    <property type="term" value="F:enzyme regulator activity"/>
    <property type="evidence" value="ECO:0007669"/>
    <property type="project" value="InterPro"/>
</dbReference>
<dbReference type="EMBL" id="CP009288">
    <property type="protein sequence ID" value="AIQ10861.1"/>
    <property type="molecule type" value="Genomic_DNA"/>
</dbReference>
<dbReference type="KEGG" id="pdu:PDUR_01625"/>
<evidence type="ECO:0000313" key="6">
    <source>
        <dbReference type="Proteomes" id="UP000029409"/>
    </source>
</evidence>
<reference evidence="5 6" key="1">
    <citation type="submission" date="2014-08" db="EMBL/GenBank/DDBJ databases">
        <title>Comparative genomics of the Paenibacillus odorifer group.</title>
        <authorList>
            <person name="den Bakker H.C."/>
            <person name="Tsai Y.-C."/>
            <person name="Martin N."/>
            <person name="Korlach J."/>
            <person name="Wiedmann M."/>
        </authorList>
    </citation>
    <scope>NUCLEOTIDE SEQUENCE [LARGE SCALE GENOMIC DNA]</scope>
    <source>
        <strain evidence="5 6">DSM 1735</strain>
    </source>
</reference>
<keyword evidence="2" id="KW-0805">Transcription regulation</keyword>
<evidence type="ECO:0000256" key="4">
    <source>
        <dbReference type="ARBA" id="ARBA00023231"/>
    </source>
</evidence>
<dbReference type="Proteomes" id="UP000029409">
    <property type="component" value="Chromosome"/>
</dbReference>
<dbReference type="GO" id="GO:0006808">
    <property type="term" value="P:regulation of nitrogen utilization"/>
    <property type="evidence" value="ECO:0007669"/>
    <property type="project" value="InterPro"/>
</dbReference>
<dbReference type="OrthoDB" id="9802729at2"/>
<dbReference type="GO" id="GO:0005524">
    <property type="term" value="F:ATP binding"/>
    <property type="evidence" value="ECO:0007669"/>
    <property type="project" value="TreeGrafter"/>
</dbReference>
<name>A0A089HG05_PAEDU</name>
<dbReference type="eggNOG" id="COG0347">
    <property type="taxonomic scope" value="Bacteria"/>
</dbReference>
<keyword evidence="6" id="KW-1185">Reference proteome</keyword>
<evidence type="ECO:0000313" key="5">
    <source>
        <dbReference type="EMBL" id="AIQ10861.1"/>
    </source>
</evidence>
<dbReference type="Gene3D" id="3.30.70.120">
    <property type="match status" value="1"/>
</dbReference>
<accession>A0A089HG05</accession>
<comment type="function">
    <text evidence="1">Could be involved in the regulation of nitrogen fixation.</text>
</comment>
<dbReference type="SUPFAM" id="SSF54913">
    <property type="entry name" value="GlnB-like"/>
    <property type="match status" value="1"/>
</dbReference>
<dbReference type="PANTHER" id="PTHR30115:SF13">
    <property type="entry name" value="PII-LIKE PROTEIN GLNBI"/>
    <property type="match status" value="1"/>
</dbReference>
<sequence length="108" mass="11962">MLMLEIIVRPEKADEVMAELLAAGFPSISKMDILGRGKQKGIQVGTNHYNQISKKMLMMVIPEDDKEEVIDIVKRTARTGDHGSFGDGKIFVLPVLEAYTVSTGKKEL</sequence>
<evidence type="ECO:0000256" key="3">
    <source>
        <dbReference type="ARBA" id="ARBA00023163"/>
    </source>
</evidence>
<dbReference type="InterPro" id="IPR015867">
    <property type="entry name" value="N-reg_PII/ATP_PRibTrfase_C"/>
</dbReference>
<dbReference type="RefSeq" id="WP_042204788.1">
    <property type="nucleotide sequence ID" value="NZ_CP009288.1"/>
</dbReference>
<dbReference type="SMART" id="SM00938">
    <property type="entry name" value="P-II"/>
    <property type="match status" value="1"/>
</dbReference>